<reference evidence="3 4" key="1">
    <citation type="submission" date="2019-02" db="EMBL/GenBank/DDBJ databases">
        <title>Genomic Encyclopedia of Type Strains, Phase IV (KMG-IV): sequencing the most valuable type-strain genomes for metagenomic binning, comparative biology and taxonomic classification.</title>
        <authorList>
            <person name="Goeker M."/>
        </authorList>
    </citation>
    <scope>NUCLEOTIDE SEQUENCE [LARGE SCALE GENOMIC DNA]</scope>
    <source>
        <strain evidence="3 4">DSM 101727</strain>
    </source>
</reference>
<dbReference type="GO" id="GO:0050126">
    <property type="term" value="F:N-carbamoylputrescine amidase activity"/>
    <property type="evidence" value="ECO:0007669"/>
    <property type="project" value="TreeGrafter"/>
</dbReference>
<feature type="domain" description="CN hydrolase" evidence="2">
    <location>
        <begin position="9"/>
        <end position="237"/>
    </location>
</feature>
<gene>
    <name evidence="3" type="ORF">EV193_104294</name>
</gene>
<keyword evidence="4" id="KW-1185">Reference proteome</keyword>
<evidence type="ECO:0000313" key="4">
    <source>
        <dbReference type="Proteomes" id="UP000294257"/>
    </source>
</evidence>
<dbReference type="EMBL" id="SGWQ01000004">
    <property type="protein sequence ID" value="RZS39083.1"/>
    <property type="molecule type" value="Genomic_DNA"/>
</dbReference>
<protein>
    <submittedName>
        <fullName evidence="3">Putative amidohydrolase</fullName>
    </submittedName>
</protein>
<evidence type="ECO:0000313" key="3">
    <source>
        <dbReference type="EMBL" id="RZS39083.1"/>
    </source>
</evidence>
<dbReference type="AlphaFoldDB" id="A0A4V2ESX4"/>
<dbReference type="InterPro" id="IPR050345">
    <property type="entry name" value="Aliph_Amidase/BUP"/>
</dbReference>
<sequence length="237" mass="24471">MSREDARGLTVAVGQPVCVAGDVAANAAAHADLVRRAGARVVVCPELSLTGYELDGPTVAVADPRLDVLADACTDTGTIALAGAPVWENGREHIAMLRVDRDGVAVVYLKMLLDPAEARFAPGEKPAVIEVDGWRFGLGICRDSAFDDHLLPTVALGIDCYAVGAVFAASSADRRDTRMHGISVRHNVFVALASFAGPTGGGFAETSGGSGVWSPQGTVVDQAGAEPGEFATATLTR</sequence>
<dbReference type="InterPro" id="IPR036526">
    <property type="entry name" value="C-N_Hydrolase_sf"/>
</dbReference>
<evidence type="ECO:0000259" key="2">
    <source>
        <dbReference type="PROSITE" id="PS50263"/>
    </source>
</evidence>
<keyword evidence="1 3" id="KW-0378">Hydrolase</keyword>
<organism evidence="3 4">
    <name type="scientific">Herbihabitans rhizosphaerae</name>
    <dbReference type="NCBI Taxonomy" id="1872711"/>
    <lineage>
        <taxon>Bacteria</taxon>
        <taxon>Bacillati</taxon>
        <taxon>Actinomycetota</taxon>
        <taxon>Actinomycetes</taxon>
        <taxon>Pseudonocardiales</taxon>
        <taxon>Pseudonocardiaceae</taxon>
        <taxon>Herbihabitans</taxon>
    </lineage>
</organism>
<dbReference type="PANTHER" id="PTHR43674">
    <property type="entry name" value="NITRILASE C965.09-RELATED"/>
    <property type="match status" value="1"/>
</dbReference>
<dbReference type="Gene3D" id="3.60.110.10">
    <property type="entry name" value="Carbon-nitrogen hydrolase"/>
    <property type="match status" value="1"/>
</dbReference>
<name>A0A4V2ESX4_9PSEU</name>
<dbReference type="SUPFAM" id="SSF56317">
    <property type="entry name" value="Carbon-nitrogen hydrolase"/>
    <property type="match status" value="1"/>
</dbReference>
<dbReference type="PANTHER" id="PTHR43674:SF2">
    <property type="entry name" value="BETA-UREIDOPROPIONASE"/>
    <property type="match status" value="1"/>
</dbReference>
<accession>A0A4V2ESX4</accession>
<proteinExistence type="predicted"/>
<dbReference type="CDD" id="cd07197">
    <property type="entry name" value="nitrilase"/>
    <property type="match status" value="1"/>
</dbReference>
<evidence type="ECO:0000256" key="1">
    <source>
        <dbReference type="ARBA" id="ARBA00022801"/>
    </source>
</evidence>
<dbReference type="Proteomes" id="UP000294257">
    <property type="component" value="Unassembled WGS sequence"/>
</dbReference>
<comment type="caution">
    <text evidence="3">The sequence shown here is derived from an EMBL/GenBank/DDBJ whole genome shotgun (WGS) entry which is preliminary data.</text>
</comment>
<dbReference type="Pfam" id="PF00795">
    <property type="entry name" value="CN_hydrolase"/>
    <property type="match status" value="1"/>
</dbReference>
<dbReference type="GO" id="GO:0033388">
    <property type="term" value="P:putrescine biosynthetic process from arginine"/>
    <property type="evidence" value="ECO:0007669"/>
    <property type="project" value="TreeGrafter"/>
</dbReference>
<dbReference type="InterPro" id="IPR003010">
    <property type="entry name" value="C-N_Hydrolase"/>
</dbReference>
<dbReference type="RefSeq" id="WP_207222643.1">
    <property type="nucleotide sequence ID" value="NZ_SGWQ01000004.1"/>
</dbReference>
<dbReference type="PROSITE" id="PS50263">
    <property type="entry name" value="CN_HYDROLASE"/>
    <property type="match status" value="1"/>
</dbReference>